<dbReference type="Proteomes" id="UP000218267">
    <property type="component" value="Chromosome"/>
</dbReference>
<dbReference type="RefSeq" id="WP_096428003.1">
    <property type="nucleotide sequence ID" value="NZ_AP018042.1"/>
</dbReference>
<reference evidence="5" key="2">
    <citation type="journal article" date="2020" name="Antonie Van Leeuwenhoek">
        <title>Labilibaculum antarcticum sp. nov., a novel facultative anaerobic, psychrotorelant bacterium isolated from marine sediment of Antarctica.</title>
        <authorList>
            <person name="Watanabe M."/>
            <person name="Kojima H."/>
            <person name="Fukui M."/>
        </authorList>
    </citation>
    <scope>NUCLEOTIDE SEQUENCE [LARGE SCALE GENOMIC DNA]</scope>
    <source>
        <strain evidence="5">SPP2</strain>
    </source>
</reference>
<name>A0A1Y1CFD1_9BACT</name>
<organism evidence="4 5">
    <name type="scientific">Labilibaculum antarcticum</name>
    <dbReference type="NCBI Taxonomy" id="1717717"/>
    <lineage>
        <taxon>Bacteria</taxon>
        <taxon>Pseudomonadati</taxon>
        <taxon>Bacteroidota</taxon>
        <taxon>Bacteroidia</taxon>
        <taxon>Marinilabiliales</taxon>
        <taxon>Marinifilaceae</taxon>
        <taxon>Labilibaculum</taxon>
    </lineage>
</organism>
<evidence type="ECO:0000259" key="3">
    <source>
        <dbReference type="Pfam" id="PF00884"/>
    </source>
</evidence>
<dbReference type="Gene3D" id="3.30.1120.10">
    <property type="match status" value="1"/>
</dbReference>
<keyword evidence="2" id="KW-0378">Hydrolase</keyword>
<dbReference type="InterPro" id="IPR017850">
    <property type="entry name" value="Alkaline_phosphatase_core_sf"/>
</dbReference>
<dbReference type="InterPro" id="IPR000917">
    <property type="entry name" value="Sulfatase_N"/>
</dbReference>
<dbReference type="EMBL" id="AP018042">
    <property type="protein sequence ID" value="BAX79068.1"/>
    <property type="molecule type" value="Genomic_DNA"/>
</dbReference>
<dbReference type="PANTHER" id="PTHR43751:SF3">
    <property type="entry name" value="SULFATASE N-TERMINAL DOMAIN-CONTAINING PROTEIN"/>
    <property type="match status" value="1"/>
</dbReference>
<dbReference type="AlphaFoldDB" id="A0A1Y1CFD1"/>
<dbReference type="Pfam" id="PF00884">
    <property type="entry name" value="Sulfatase"/>
    <property type="match status" value="1"/>
</dbReference>
<gene>
    <name evidence="4" type="ORF">ALGA_0679</name>
</gene>
<dbReference type="GO" id="GO:0016787">
    <property type="term" value="F:hydrolase activity"/>
    <property type="evidence" value="ECO:0007669"/>
    <property type="project" value="UniProtKB-KW"/>
</dbReference>
<dbReference type="SUPFAM" id="SSF53649">
    <property type="entry name" value="Alkaline phosphatase-like"/>
    <property type="match status" value="1"/>
</dbReference>
<feature type="domain" description="Sulfatase N-terminal" evidence="3">
    <location>
        <begin position="28"/>
        <end position="370"/>
    </location>
</feature>
<comment type="similarity">
    <text evidence="1">Belongs to the sulfatase family.</text>
</comment>
<dbReference type="Gene3D" id="3.40.720.10">
    <property type="entry name" value="Alkaline Phosphatase, subunit A"/>
    <property type="match status" value="1"/>
</dbReference>
<evidence type="ECO:0000313" key="5">
    <source>
        <dbReference type="Proteomes" id="UP000218267"/>
    </source>
</evidence>
<proteinExistence type="inferred from homology"/>
<dbReference type="OrthoDB" id="9765065at2"/>
<dbReference type="InterPro" id="IPR024607">
    <property type="entry name" value="Sulfatase_CS"/>
</dbReference>
<dbReference type="KEGG" id="mbas:ALGA_0679"/>
<protein>
    <submittedName>
        <fullName evidence="4">Arylsulfatase</fullName>
    </submittedName>
</protein>
<accession>A0A1Y1CFD1</accession>
<evidence type="ECO:0000313" key="4">
    <source>
        <dbReference type="EMBL" id="BAX79068.1"/>
    </source>
</evidence>
<dbReference type="PROSITE" id="PS00523">
    <property type="entry name" value="SULFATASE_1"/>
    <property type="match status" value="1"/>
</dbReference>
<keyword evidence="5" id="KW-1185">Reference proteome</keyword>
<sequence>MNQLILLLLVTFSFSACTEKEMTKNQKPNIVYILADDLGYGDLSCYGQTKFETPNIDQLAAKGMKFTQHYSGAAVCAPSRSTLMTGQHTGHTPIRGNRELDKEGQIPMIGSALTVAEILKDAGYKTGAFGKWGLGFPGSEGDANNQGFDEFYGYNCQRMAHRYYPPYLRHNQEKEYLEGNDWTNTVTYAPDKIQEATLQFLEDNKDTCFFAYVPLVLPHAELISPNDSILKMFEGKFDEIPYEGLSGSDYGPDMVKSRYCTQKTPFAAFAAMVTRMDIYVGQITAKLEELGIADNTIIMFTSDNGPHAAGGANPAYFNSSAGFRGIKRDLYEGGIRCPFVAVWPNKIKAGSTSDHISAFWDFLPTCAEIVNVKTPGNIDGISFLPELLGQDNQKQHDHLYWEFAHKGGRQAVRMGDWKAVLYGLHKKGELELYNLAEDVAETNNVADKHPDIVAKMKEIMKKDHVDSELFPL</sequence>
<dbReference type="CDD" id="cd16145">
    <property type="entry name" value="ARS_like"/>
    <property type="match status" value="1"/>
</dbReference>
<dbReference type="InterPro" id="IPR052701">
    <property type="entry name" value="GAG_Ulvan_Degrading_Sulfatases"/>
</dbReference>
<dbReference type="PANTHER" id="PTHR43751">
    <property type="entry name" value="SULFATASE"/>
    <property type="match status" value="1"/>
</dbReference>
<evidence type="ECO:0000256" key="2">
    <source>
        <dbReference type="ARBA" id="ARBA00022801"/>
    </source>
</evidence>
<reference evidence="4 5" key="1">
    <citation type="journal article" date="2018" name="Mar. Genomics">
        <title>Complete genome sequence of Marinifilaceae bacterium strain SPP2, isolated from the Antarctic marine sediment.</title>
        <authorList>
            <person name="Watanabe M."/>
            <person name="Kojima H."/>
            <person name="Fukui M."/>
        </authorList>
    </citation>
    <scope>NUCLEOTIDE SEQUENCE [LARGE SCALE GENOMIC DNA]</scope>
    <source>
        <strain evidence="4 5">SPP2</strain>
    </source>
</reference>
<evidence type="ECO:0000256" key="1">
    <source>
        <dbReference type="ARBA" id="ARBA00008779"/>
    </source>
</evidence>